<dbReference type="InterPro" id="IPR011991">
    <property type="entry name" value="ArsR-like_HTH"/>
</dbReference>
<dbReference type="SMART" id="SM00418">
    <property type="entry name" value="HTH_ARSR"/>
    <property type="match status" value="1"/>
</dbReference>
<dbReference type="PROSITE" id="PS50987">
    <property type="entry name" value="HTH_ARSR_2"/>
    <property type="match status" value="1"/>
</dbReference>
<proteinExistence type="predicted"/>
<feature type="domain" description="HTH arsR-type" evidence="4">
    <location>
        <begin position="8"/>
        <end position="103"/>
    </location>
</feature>
<dbReference type="PANTHER" id="PTHR33154">
    <property type="entry name" value="TRANSCRIPTIONAL REGULATOR, ARSR FAMILY"/>
    <property type="match status" value="1"/>
</dbReference>
<dbReference type="Gene3D" id="1.10.10.10">
    <property type="entry name" value="Winged helix-like DNA-binding domain superfamily/Winged helix DNA-binding domain"/>
    <property type="match status" value="1"/>
</dbReference>
<sequence length="103" mass="11568">MTDSNLSMDEMLARASEAAGFLKALGNERRLIILCNLVDQELSVSGLNERLPLSQSALSQHLAVLRKDGLVTTRRDSQTIYYSIGDERVRQLMQTMYTLFCKG</sequence>
<dbReference type="OrthoDB" id="9796124at2"/>
<evidence type="ECO:0000313" key="6">
    <source>
        <dbReference type="Proteomes" id="UP000294656"/>
    </source>
</evidence>
<accession>A0A4R6M6D0</accession>
<dbReference type="Proteomes" id="UP000294656">
    <property type="component" value="Unassembled WGS sequence"/>
</dbReference>
<dbReference type="InterPro" id="IPR036390">
    <property type="entry name" value="WH_DNA-bd_sf"/>
</dbReference>
<gene>
    <name evidence="5" type="ORF">DFP79_2708</name>
</gene>
<reference evidence="5 6" key="1">
    <citation type="submission" date="2019-03" db="EMBL/GenBank/DDBJ databases">
        <title>Genomic Encyclopedia of Type Strains, Phase III (KMG-III): the genomes of soil and plant-associated and newly described type strains.</title>
        <authorList>
            <person name="Whitman W."/>
        </authorList>
    </citation>
    <scope>NUCLEOTIDE SEQUENCE [LARGE SCALE GENOMIC DNA]</scope>
    <source>
        <strain evidence="5 6">CECT 7378</strain>
    </source>
</reference>
<evidence type="ECO:0000256" key="3">
    <source>
        <dbReference type="ARBA" id="ARBA00023163"/>
    </source>
</evidence>
<dbReference type="InterPro" id="IPR051081">
    <property type="entry name" value="HTH_MetalResp_TranReg"/>
</dbReference>
<keyword evidence="2" id="KW-0238">DNA-binding</keyword>
<dbReference type="NCBIfam" id="NF033788">
    <property type="entry name" value="HTH_metalloreg"/>
    <property type="match status" value="1"/>
</dbReference>
<keyword evidence="6" id="KW-1185">Reference proteome</keyword>
<evidence type="ECO:0000256" key="1">
    <source>
        <dbReference type="ARBA" id="ARBA00023015"/>
    </source>
</evidence>
<dbReference type="RefSeq" id="WP_133504429.1">
    <property type="nucleotide sequence ID" value="NZ_SNXC01000013.1"/>
</dbReference>
<dbReference type="AlphaFoldDB" id="A0A4R6M6D0"/>
<keyword evidence="3" id="KW-0804">Transcription</keyword>
<keyword evidence="1" id="KW-0805">Transcription regulation</keyword>
<dbReference type="CDD" id="cd00090">
    <property type="entry name" value="HTH_ARSR"/>
    <property type="match status" value="1"/>
</dbReference>
<dbReference type="GO" id="GO:0003700">
    <property type="term" value="F:DNA-binding transcription factor activity"/>
    <property type="evidence" value="ECO:0007669"/>
    <property type="project" value="InterPro"/>
</dbReference>
<protein>
    <submittedName>
        <fullName evidence="5">ArsR family transcriptional regulator</fullName>
    </submittedName>
</protein>
<name>A0A4R6M6D0_9GAMM</name>
<dbReference type="SUPFAM" id="SSF46785">
    <property type="entry name" value="Winged helix' DNA-binding domain"/>
    <property type="match status" value="1"/>
</dbReference>
<evidence type="ECO:0000259" key="4">
    <source>
        <dbReference type="PROSITE" id="PS50987"/>
    </source>
</evidence>
<dbReference type="InterPro" id="IPR036388">
    <property type="entry name" value="WH-like_DNA-bd_sf"/>
</dbReference>
<evidence type="ECO:0000256" key="2">
    <source>
        <dbReference type="ARBA" id="ARBA00023125"/>
    </source>
</evidence>
<dbReference type="GO" id="GO:0003677">
    <property type="term" value="F:DNA binding"/>
    <property type="evidence" value="ECO:0007669"/>
    <property type="project" value="UniProtKB-KW"/>
</dbReference>
<evidence type="ECO:0000313" key="5">
    <source>
        <dbReference type="EMBL" id="TDO96937.1"/>
    </source>
</evidence>
<dbReference type="InterPro" id="IPR001845">
    <property type="entry name" value="HTH_ArsR_DNA-bd_dom"/>
</dbReference>
<comment type="caution">
    <text evidence="5">The sequence shown here is derived from an EMBL/GenBank/DDBJ whole genome shotgun (WGS) entry which is preliminary data.</text>
</comment>
<dbReference type="PANTHER" id="PTHR33154:SF28">
    <property type="entry name" value="HTH-TYPE TRANSCRIPTIONAL REGULATOR YGAV-RELATED"/>
    <property type="match status" value="1"/>
</dbReference>
<dbReference type="Pfam" id="PF01022">
    <property type="entry name" value="HTH_5"/>
    <property type="match status" value="1"/>
</dbReference>
<dbReference type="EMBL" id="SNXC01000013">
    <property type="protein sequence ID" value="TDO96937.1"/>
    <property type="molecule type" value="Genomic_DNA"/>
</dbReference>
<dbReference type="PRINTS" id="PR00778">
    <property type="entry name" value="HTHARSR"/>
</dbReference>
<organism evidence="5 6">
    <name type="scientific">Marinomonas balearica</name>
    <dbReference type="NCBI Taxonomy" id="491947"/>
    <lineage>
        <taxon>Bacteria</taxon>
        <taxon>Pseudomonadati</taxon>
        <taxon>Pseudomonadota</taxon>
        <taxon>Gammaproteobacteria</taxon>
        <taxon>Oceanospirillales</taxon>
        <taxon>Oceanospirillaceae</taxon>
        <taxon>Marinomonas</taxon>
    </lineage>
</organism>